<evidence type="ECO:0000313" key="12">
    <source>
        <dbReference type="Proteomes" id="UP000194161"/>
    </source>
</evidence>
<dbReference type="GO" id="GO:0046872">
    <property type="term" value="F:metal ion binding"/>
    <property type="evidence" value="ECO:0007669"/>
    <property type="project" value="UniProtKB-KW"/>
</dbReference>
<dbReference type="Gene3D" id="3.10.20.30">
    <property type="match status" value="1"/>
</dbReference>
<dbReference type="InterPro" id="IPR001041">
    <property type="entry name" value="2Fe-2S_ferredoxin-type"/>
</dbReference>
<keyword evidence="4" id="KW-0479">Metal-binding</keyword>
<protein>
    <recommendedName>
        <fullName evidence="10">2Fe-2S ferredoxin-type domain-containing protein</fullName>
    </recommendedName>
</protein>
<keyword evidence="5" id="KW-0249">Electron transport</keyword>
<feature type="region of interest" description="Disordered" evidence="9">
    <location>
        <begin position="1"/>
        <end position="28"/>
    </location>
</feature>
<dbReference type="InterPro" id="IPR012675">
    <property type="entry name" value="Beta-grasp_dom_sf"/>
</dbReference>
<comment type="similarity">
    <text evidence="1">Belongs to the 2Fe2S plant-type ferredoxin family.</text>
</comment>
<evidence type="ECO:0000256" key="2">
    <source>
        <dbReference type="ARBA" id="ARBA00022448"/>
    </source>
</evidence>
<dbReference type="AlphaFoldDB" id="A0A1W6ZBQ4"/>
<dbReference type="Pfam" id="PF00111">
    <property type="entry name" value="Fer2"/>
    <property type="match status" value="1"/>
</dbReference>
<reference evidence="11 12" key="1">
    <citation type="submission" date="2017-05" db="EMBL/GenBank/DDBJ databases">
        <title>Complete and WGS of Bordetella genogroups.</title>
        <authorList>
            <person name="Spilker T."/>
            <person name="LiPuma J."/>
        </authorList>
    </citation>
    <scope>NUCLEOTIDE SEQUENCE [LARGE SCALE GENOMIC DNA]</scope>
    <source>
        <strain evidence="11 12">AU7206</strain>
    </source>
</reference>
<organism evidence="11 12">
    <name type="scientific">Bordetella genomosp. 13</name>
    <dbReference type="NCBI Taxonomy" id="463040"/>
    <lineage>
        <taxon>Bacteria</taxon>
        <taxon>Pseudomonadati</taxon>
        <taxon>Pseudomonadota</taxon>
        <taxon>Betaproteobacteria</taxon>
        <taxon>Burkholderiales</taxon>
        <taxon>Alcaligenaceae</taxon>
        <taxon>Bordetella</taxon>
    </lineage>
</organism>
<evidence type="ECO:0000256" key="9">
    <source>
        <dbReference type="SAM" id="MobiDB-lite"/>
    </source>
</evidence>
<keyword evidence="3" id="KW-0001">2Fe-2S</keyword>
<dbReference type="RefSeq" id="WP_086078573.1">
    <property type="nucleotide sequence ID" value="NZ_CP021111.1"/>
</dbReference>
<accession>A0A1W6ZBQ4</accession>
<evidence type="ECO:0000256" key="7">
    <source>
        <dbReference type="ARBA" id="ARBA00023014"/>
    </source>
</evidence>
<evidence type="ECO:0000256" key="8">
    <source>
        <dbReference type="ARBA" id="ARBA00034078"/>
    </source>
</evidence>
<proteinExistence type="inferred from homology"/>
<dbReference type="InterPro" id="IPR036010">
    <property type="entry name" value="2Fe-2S_ferredoxin-like_sf"/>
</dbReference>
<dbReference type="STRING" id="463040.CAL15_10670"/>
<dbReference type="SUPFAM" id="SSF54292">
    <property type="entry name" value="2Fe-2S ferredoxin-like"/>
    <property type="match status" value="1"/>
</dbReference>
<evidence type="ECO:0000256" key="1">
    <source>
        <dbReference type="ARBA" id="ARBA00007874"/>
    </source>
</evidence>
<gene>
    <name evidence="11" type="ORF">CAL15_10670</name>
</gene>
<dbReference type="GO" id="GO:0051537">
    <property type="term" value="F:2 iron, 2 sulfur cluster binding"/>
    <property type="evidence" value="ECO:0007669"/>
    <property type="project" value="UniProtKB-KW"/>
</dbReference>
<dbReference type="PANTHER" id="PTHR43112:SF3">
    <property type="entry name" value="FERREDOXIN-2, CHLOROPLASTIC"/>
    <property type="match status" value="1"/>
</dbReference>
<feature type="compositionally biased region" description="Low complexity" evidence="9">
    <location>
        <begin position="17"/>
        <end position="28"/>
    </location>
</feature>
<evidence type="ECO:0000256" key="5">
    <source>
        <dbReference type="ARBA" id="ARBA00022982"/>
    </source>
</evidence>
<feature type="domain" description="2Fe-2S ferredoxin-type" evidence="10">
    <location>
        <begin position="29"/>
        <end position="118"/>
    </location>
</feature>
<evidence type="ECO:0000256" key="6">
    <source>
        <dbReference type="ARBA" id="ARBA00023004"/>
    </source>
</evidence>
<sequence>MSDTRLPAVDAAEARPAEAAAAAPQRPAHAVTLQPSGWRYDCAEGHTVLVGALRAGIRLPSSCRNGTCRTCMCRMLEGKVAYSIERPGLSPDEKAEGWILPCVAVAQSDLLLEVPNARALQFRPRPPGMLTGARRS</sequence>
<keyword evidence="7" id="KW-0411">Iron-sulfur</keyword>
<comment type="cofactor">
    <cofactor evidence="8">
        <name>[2Fe-2S] cluster</name>
        <dbReference type="ChEBI" id="CHEBI:190135"/>
    </cofactor>
</comment>
<evidence type="ECO:0000256" key="4">
    <source>
        <dbReference type="ARBA" id="ARBA00022723"/>
    </source>
</evidence>
<dbReference type="PANTHER" id="PTHR43112">
    <property type="entry name" value="FERREDOXIN"/>
    <property type="match status" value="1"/>
</dbReference>
<name>A0A1W6ZBQ4_9BORD</name>
<dbReference type="PROSITE" id="PS51085">
    <property type="entry name" value="2FE2S_FER_2"/>
    <property type="match status" value="1"/>
</dbReference>
<keyword evidence="12" id="KW-1185">Reference proteome</keyword>
<evidence type="ECO:0000259" key="10">
    <source>
        <dbReference type="PROSITE" id="PS51085"/>
    </source>
</evidence>
<dbReference type="Proteomes" id="UP000194161">
    <property type="component" value="Chromosome"/>
</dbReference>
<keyword evidence="2" id="KW-0813">Transport</keyword>
<dbReference type="KEGG" id="bgm:CAL15_10670"/>
<dbReference type="OrthoDB" id="9806195at2"/>
<evidence type="ECO:0000256" key="3">
    <source>
        <dbReference type="ARBA" id="ARBA00022714"/>
    </source>
</evidence>
<evidence type="ECO:0000313" key="11">
    <source>
        <dbReference type="EMBL" id="ARP94808.1"/>
    </source>
</evidence>
<dbReference type="CDD" id="cd00207">
    <property type="entry name" value="fer2"/>
    <property type="match status" value="1"/>
</dbReference>
<keyword evidence="6" id="KW-0408">Iron</keyword>
<dbReference type="EMBL" id="CP021111">
    <property type="protein sequence ID" value="ARP94808.1"/>
    <property type="molecule type" value="Genomic_DNA"/>
</dbReference>